<evidence type="ECO:0000313" key="7">
    <source>
        <dbReference type="Proteomes" id="UP001142393"/>
    </source>
</evidence>
<evidence type="ECO:0000313" key="6">
    <source>
        <dbReference type="EMBL" id="KAJ3744108.1"/>
    </source>
</evidence>
<name>A0A9W8NZX1_9AGAR</name>
<dbReference type="EMBL" id="JANVFU010000007">
    <property type="protein sequence ID" value="KAJ3744108.1"/>
    <property type="molecule type" value="Genomic_DNA"/>
</dbReference>
<comment type="caution">
    <text evidence="6">The sequence shown here is derived from an EMBL/GenBank/DDBJ whole genome shotgun (WGS) entry which is preliminary data.</text>
</comment>
<keyword evidence="4" id="KW-0143">Chaperone</keyword>
<dbReference type="AlphaFoldDB" id="A0A9W8NZX1"/>
<dbReference type="Pfam" id="PF08547">
    <property type="entry name" value="CIA30"/>
    <property type="match status" value="1"/>
</dbReference>
<dbReference type="GO" id="GO:0051082">
    <property type="term" value="F:unfolded protein binding"/>
    <property type="evidence" value="ECO:0007669"/>
    <property type="project" value="TreeGrafter"/>
</dbReference>
<reference evidence="6 7" key="1">
    <citation type="journal article" date="2023" name="Proc. Natl. Acad. Sci. U.S.A.">
        <title>A global phylogenomic analysis of the shiitake genus Lentinula.</title>
        <authorList>
            <person name="Sierra-Patev S."/>
            <person name="Min B."/>
            <person name="Naranjo-Ortiz M."/>
            <person name="Looney B."/>
            <person name="Konkel Z."/>
            <person name="Slot J.C."/>
            <person name="Sakamoto Y."/>
            <person name="Steenwyk J.L."/>
            <person name="Rokas A."/>
            <person name="Carro J."/>
            <person name="Camarero S."/>
            <person name="Ferreira P."/>
            <person name="Molpeceres G."/>
            <person name="Ruiz-Duenas F.J."/>
            <person name="Serrano A."/>
            <person name="Henrissat B."/>
            <person name="Drula E."/>
            <person name="Hughes K.W."/>
            <person name="Mata J.L."/>
            <person name="Ishikawa N.K."/>
            <person name="Vargas-Isla R."/>
            <person name="Ushijima S."/>
            <person name="Smith C.A."/>
            <person name="Donoghue J."/>
            <person name="Ahrendt S."/>
            <person name="Andreopoulos W."/>
            <person name="He G."/>
            <person name="LaButti K."/>
            <person name="Lipzen A."/>
            <person name="Ng V."/>
            <person name="Riley R."/>
            <person name="Sandor L."/>
            <person name="Barry K."/>
            <person name="Martinez A.T."/>
            <person name="Xiao Y."/>
            <person name="Gibbons J.G."/>
            <person name="Terashima K."/>
            <person name="Grigoriev I.V."/>
            <person name="Hibbett D."/>
        </authorList>
    </citation>
    <scope>NUCLEOTIDE SEQUENCE [LARGE SCALE GENOMIC DNA]</scope>
    <source>
        <strain evidence="6 7">TFB7810</strain>
    </source>
</reference>
<dbReference type="InterPro" id="IPR039131">
    <property type="entry name" value="NDUFAF1"/>
</dbReference>
<proteinExistence type="inferred from homology"/>
<keyword evidence="3" id="KW-0496">Mitochondrion</keyword>
<evidence type="ECO:0000256" key="3">
    <source>
        <dbReference type="ARBA" id="ARBA00023128"/>
    </source>
</evidence>
<evidence type="ECO:0000256" key="2">
    <source>
        <dbReference type="ARBA" id="ARBA00007884"/>
    </source>
</evidence>
<protein>
    <submittedName>
        <fullName evidence="6">Complex I intermediate-associated protein 30-domain-containing protein</fullName>
    </submittedName>
</protein>
<evidence type="ECO:0000256" key="4">
    <source>
        <dbReference type="ARBA" id="ARBA00023186"/>
    </source>
</evidence>
<organism evidence="6 7">
    <name type="scientific">Lentinula detonsa</name>
    <dbReference type="NCBI Taxonomy" id="2804962"/>
    <lineage>
        <taxon>Eukaryota</taxon>
        <taxon>Fungi</taxon>
        <taxon>Dikarya</taxon>
        <taxon>Basidiomycota</taxon>
        <taxon>Agaricomycotina</taxon>
        <taxon>Agaricomycetes</taxon>
        <taxon>Agaricomycetidae</taxon>
        <taxon>Agaricales</taxon>
        <taxon>Marasmiineae</taxon>
        <taxon>Omphalotaceae</taxon>
        <taxon>Lentinula</taxon>
    </lineage>
</organism>
<evidence type="ECO:0000259" key="5">
    <source>
        <dbReference type="Pfam" id="PF08547"/>
    </source>
</evidence>
<comment type="subcellular location">
    <subcellularLocation>
        <location evidence="1">Mitochondrion</location>
    </subcellularLocation>
</comment>
<dbReference type="PANTHER" id="PTHR13194:SF18">
    <property type="entry name" value="COMPLEX I INTERMEDIATE-ASSOCIATED PROTEIN 30, MITOCHONDRIAL"/>
    <property type="match status" value="1"/>
</dbReference>
<sequence length="277" mass="31690">MQSWRQIYWNRTRKRLFDGLADIVKMSGADTPSRAPHTLFAFNTKDDLRMHATGCDGDIGGNSTVNLDLDLSSTHNARINKPATAKFWGDMRLDVRPQYQGRVRGGYAAFRNKVRLLGLLELEPLQPIFLYKPRPSLFGDILDNIEFHEYLALRLRVAGDPITHNSYFVNLQTNGPITTDVWQHRLYFQKKNEWEDIFIPFRNFVRTNNGELSEIQLEMSDKLRSVGISLLGGNSGVSGQYELNIDTIRIVNEEDAISDLEPASDKEKGQTWDDIKI</sequence>
<dbReference type="InterPro" id="IPR013857">
    <property type="entry name" value="NADH-UbQ_OxRdtase-assoc_prot30"/>
</dbReference>
<dbReference type="PANTHER" id="PTHR13194">
    <property type="entry name" value="COMPLEX I INTERMEDIATE-ASSOCIATED PROTEIN 30"/>
    <property type="match status" value="1"/>
</dbReference>
<dbReference type="SUPFAM" id="SSF49785">
    <property type="entry name" value="Galactose-binding domain-like"/>
    <property type="match status" value="1"/>
</dbReference>
<feature type="domain" description="NADH:ubiquinone oxidoreductase intermediate-associated protein 30" evidence="5">
    <location>
        <begin position="40"/>
        <end position="245"/>
    </location>
</feature>
<evidence type="ECO:0000256" key="1">
    <source>
        <dbReference type="ARBA" id="ARBA00004173"/>
    </source>
</evidence>
<comment type="similarity">
    <text evidence="2">Belongs to the CIA30 family.</text>
</comment>
<dbReference type="GO" id="GO:0005739">
    <property type="term" value="C:mitochondrion"/>
    <property type="evidence" value="ECO:0007669"/>
    <property type="project" value="UniProtKB-SubCell"/>
</dbReference>
<dbReference type="InterPro" id="IPR008979">
    <property type="entry name" value="Galactose-bd-like_sf"/>
</dbReference>
<accession>A0A9W8NZX1</accession>
<dbReference type="GO" id="GO:0010257">
    <property type="term" value="P:NADH dehydrogenase complex assembly"/>
    <property type="evidence" value="ECO:0007669"/>
    <property type="project" value="TreeGrafter"/>
</dbReference>
<dbReference type="Proteomes" id="UP001142393">
    <property type="component" value="Unassembled WGS sequence"/>
</dbReference>
<dbReference type="GO" id="GO:0006120">
    <property type="term" value="P:mitochondrial electron transport, NADH to ubiquinone"/>
    <property type="evidence" value="ECO:0007669"/>
    <property type="project" value="TreeGrafter"/>
</dbReference>
<gene>
    <name evidence="6" type="ORF">DFH05DRAFT_1152975</name>
</gene>
<keyword evidence="7" id="KW-1185">Reference proteome</keyword>